<sequence>MRKVARMNESPFNTTLTVGRLELPNRIVQAPMGRLRADLEGRPGDLMVEYFRQRAGMGLIVTDGTSPSLDGRVMYTQPGLYSDDQVPGWTAVADAVHAEGGRIVAQLMHAGWNTHEKVTGLPVVSASAVDHRGWAHDAEGNRLPYETPVPLDAEGLARIRADFAAAARRAVDAGLDGVELHSANGYLLHSFLAPNSNIRDDEYGGSPENRARFVIEVAAAVAEEIGADRLGIRISPGMTIQGAVEDDDAVAAETYRHLIDGLNALGDGSGIAYLNLAQPALDGELATGIREQFNGPVFANRTTGTKQVSTRQDALDILSLGYDAATVARPALANPDLVVRWTAPDYTEESLNAPDPKTFYFGGEKGYTDYPTL</sequence>
<organism evidence="2 3">
    <name type="scientific">Corynebacterium variabile</name>
    <dbReference type="NCBI Taxonomy" id="1727"/>
    <lineage>
        <taxon>Bacteria</taxon>
        <taxon>Bacillati</taxon>
        <taxon>Actinomycetota</taxon>
        <taxon>Actinomycetes</taxon>
        <taxon>Mycobacteriales</taxon>
        <taxon>Corynebacteriaceae</taxon>
        <taxon>Corynebacterium</taxon>
    </lineage>
</organism>
<dbReference type="InterPro" id="IPR013785">
    <property type="entry name" value="Aldolase_TIM"/>
</dbReference>
<dbReference type="InterPro" id="IPR045247">
    <property type="entry name" value="Oye-like"/>
</dbReference>
<keyword evidence="3" id="KW-1185">Reference proteome</keyword>
<evidence type="ECO:0000313" key="2">
    <source>
        <dbReference type="EMBL" id="CUU66387.1"/>
    </source>
</evidence>
<reference evidence="3" key="1">
    <citation type="submission" date="2015-11" db="EMBL/GenBank/DDBJ databases">
        <authorList>
            <person name="Dugat-Bony E."/>
        </authorList>
    </citation>
    <scope>NUCLEOTIDE SEQUENCE [LARGE SCALE GENOMIC DNA]</scope>
    <source>
        <strain evidence="3">Mu292</strain>
    </source>
</reference>
<dbReference type="Pfam" id="PF00724">
    <property type="entry name" value="Oxidored_FMN"/>
    <property type="match status" value="1"/>
</dbReference>
<accession>A0A0X2NLL9</accession>
<dbReference type="SUPFAM" id="SSF51395">
    <property type="entry name" value="FMN-linked oxidoreductases"/>
    <property type="match status" value="1"/>
</dbReference>
<proteinExistence type="predicted"/>
<gene>
    <name evidence="2" type="ORF">CVAR292_01731</name>
</gene>
<dbReference type="Proteomes" id="UP000182498">
    <property type="component" value="Unassembled WGS sequence"/>
</dbReference>
<dbReference type="AlphaFoldDB" id="A0A0X2NLL9"/>
<dbReference type="PANTHER" id="PTHR22893">
    <property type="entry name" value="NADH OXIDOREDUCTASE-RELATED"/>
    <property type="match status" value="1"/>
</dbReference>
<dbReference type="PANTHER" id="PTHR22893:SF91">
    <property type="entry name" value="NADPH DEHYDROGENASE 2-RELATED"/>
    <property type="match status" value="1"/>
</dbReference>
<evidence type="ECO:0000259" key="1">
    <source>
        <dbReference type="Pfam" id="PF00724"/>
    </source>
</evidence>
<name>A0A0X2NLL9_9CORY</name>
<dbReference type="Gene3D" id="3.20.20.70">
    <property type="entry name" value="Aldolase class I"/>
    <property type="match status" value="1"/>
</dbReference>
<dbReference type="GO" id="GO:0010181">
    <property type="term" value="F:FMN binding"/>
    <property type="evidence" value="ECO:0007669"/>
    <property type="project" value="InterPro"/>
</dbReference>
<dbReference type="EMBL" id="FAUH01000011">
    <property type="protein sequence ID" value="CUU66387.1"/>
    <property type="molecule type" value="Genomic_DNA"/>
</dbReference>
<dbReference type="InterPro" id="IPR001155">
    <property type="entry name" value="OxRdtase_FMN_N"/>
</dbReference>
<evidence type="ECO:0000313" key="3">
    <source>
        <dbReference type="Proteomes" id="UP000182498"/>
    </source>
</evidence>
<dbReference type="GO" id="GO:0005829">
    <property type="term" value="C:cytosol"/>
    <property type="evidence" value="ECO:0007669"/>
    <property type="project" value="TreeGrafter"/>
</dbReference>
<protein>
    <submittedName>
        <fullName evidence="2">NADH:flavin oxidoreductases, Old Yellow Enzyme family</fullName>
    </submittedName>
</protein>
<dbReference type="GO" id="GO:0016491">
    <property type="term" value="F:oxidoreductase activity"/>
    <property type="evidence" value="ECO:0007669"/>
    <property type="project" value="InterPro"/>
</dbReference>
<feature type="domain" description="NADH:flavin oxidoreductase/NADH oxidase N-terminal" evidence="1">
    <location>
        <begin position="16"/>
        <end position="340"/>
    </location>
</feature>